<dbReference type="Pfam" id="PF04738">
    <property type="entry name" value="Lant_dehydr_N"/>
    <property type="match status" value="2"/>
</dbReference>
<protein>
    <submittedName>
        <fullName evidence="3">Lantibiotic dehydratase</fullName>
    </submittedName>
</protein>
<evidence type="ECO:0000259" key="2">
    <source>
        <dbReference type="Pfam" id="PF14028"/>
    </source>
</evidence>
<dbReference type="EMBL" id="CP110226">
    <property type="protein sequence ID" value="UZD22985.1"/>
    <property type="molecule type" value="Genomic_DNA"/>
</dbReference>
<gene>
    <name evidence="3" type="ORF">OM944_00520</name>
</gene>
<dbReference type="Pfam" id="PF14028">
    <property type="entry name" value="Lant_dehydr_C"/>
    <property type="match status" value="1"/>
</dbReference>
<dbReference type="NCBIfam" id="TIGR03891">
    <property type="entry name" value="thiopep_ocin"/>
    <property type="match status" value="1"/>
</dbReference>
<feature type="domain" description="Thiopeptide-type bacteriocin biosynthesis" evidence="2">
    <location>
        <begin position="601"/>
        <end position="827"/>
    </location>
</feature>
<dbReference type="Proteomes" id="UP001163156">
    <property type="component" value="Chromosome"/>
</dbReference>
<proteinExistence type="predicted"/>
<sequence>MFRSPLIQFDIRDERKIIEHWPEILEAIKLSSEVLYEKIQHKAPGTLTLRERKSVYRYLLRGKYRATPFGKWAGVGVAKWIQTGRKTEFGEEIKLRTTPIQVKENLKSSNQYWLNPSLEPWGDGWKFWNFDFLNQQWRYSKAADSPLIRELRQLSYSGKPILKHILFQTLSNLLYSEREEVWRSLIDQQLLVTDHGPKIQSTARSVDHFIANRPAISTDQREKLNTFFSEIGSLAFAQPTSYLKLLIERFEEEFDDRFVPMNMLWKVVPHLTNKKQETKKTSFSEGAIKETLSKSSKTNLRELDINTGNSNKVSHTQALFRIIENGQILIDNLVFNRPYVYGGRFTLQPELFDYFMSFPGLSQDVVYADVILSEGTKANHISSHRSITPIRINCFSGSKDPNELNTFETYIGIQHGKFILVAPKWGKQVLPLFQHPLNPLFITHPLCRILWEVAHQDFFRPIYYSEPQFVSAEYLPQLEWGDIILQPRQWSVRWQDTFKKEGDFMDHLAAKGIPSHVLVGYQDQELALDLNIKEDRAILLEELQRDVPTHIQEWLWHKKVSKTISSSYYPQFLYGQTNQKFELPQIAPEALNYISDRARNWFYVRIILSPDYQETILWEQLIRFFDGLNQEGIGPYYFIYYRLINAEIRVRCRISNPNQREKAITLLHFIQVNIPDIDHVKNSMYYPEYAKYSMSAMHISEEIFYEESKIILQVNPKSIGEKISMAVGIGSIYLNNENQVEFWIDLLRALSGGIISHQPTNQHLTQFHRSTSKEWRKYYETLVRSHPWNKTKEKKSTLISNHLHMLINRIFWDQALEMEPEIYALLESIARKIKYGRAKAGKV</sequence>
<dbReference type="InterPro" id="IPR006827">
    <property type="entry name" value="Lant_deHydtase_N"/>
</dbReference>
<evidence type="ECO:0000313" key="3">
    <source>
        <dbReference type="EMBL" id="UZD22985.1"/>
    </source>
</evidence>
<reference evidence="3" key="1">
    <citation type="submission" date="2022-10" db="EMBL/GenBank/DDBJ databases">
        <title>Algoriphagus sp. a novel bacteria isolate from halophytes salicornia europaea.</title>
        <authorList>
            <person name="Peng Y."/>
            <person name="Jiang L."/>
            <person name="Lee J."/>
        </authorList>
    </citation>
    <scope>NUCLEOTIDE SEQUENCE</scope>
    <source>
        <strain evidence="3">TR-M5</strain>
    </source>
</reference>
<feature type="domain" description="Lantibiotic dehydratase N-terminal" evidence="1">
    <location>
        <begin position="22"/>
        <end position="97"/>
    </location>
</feature>
<keyword evidence="4" id="KW-1185">Reference proteome</keyword>
<name>A0ABY6MGQ8_9BACT</name>
<accession>A0ABY6MGQ8</accession>
<feature type="domain" description="Lantibiotic dehydratase N-terminal" evidence="1">
    <location>
        <begin position="363"/>
        <end position="539"/>
    </location>
</feature>
<evidence type="ECO:0000313" key="4">
    <source>
        <dbReference type="Proteomes" id="UP001163156"/>
    </source>
</evidence>
<dbReference type="RefSeq" id="WP_264809510.1">
    <property type="nucleotide sequence ID" value="NZ_CP110226.1"/>
</dbReference>
<organism evidence="3 4">
    <name type="scientific">Algoriphagus halophytocola</name>
    <dbReference type="NCBI Taxonomy" id="2991499"/>
    <lineage>
        <taxon>Bacteria</taxon>
        <taxon>Pseudomonadati</taxon>
        <taxon>Bacteroidota</taxon>
        <taxon>Cytophagia</taxon>
        <taxon>Cytophagales</taxon>
        <taxon>Cyclobacteriaceae</taxon>
        <taxon>Algoriphagus</taxon>
    </lineage>
</organism>
<evidence type="ECO:0000259" key="1">
    <source>
        <dbReference type="Pfam" id="PF04738"/>
    </source>
</evidence>
<dbReference type="InterPro" id="IPR023809">
    <property type="entry name" value="Thiopep_bacteriocin_synth_dom"/>
</dbReference>